<comment type="caution">
    <text evidence="2">The sequence shown here is derived from an EMBL/GenBank/DDBJ whole genome shotgun (WGS) entry which is preliminary data.</text>
</comment>
<reference evidence="2" key="1">
    <citation type="submission" date="2017-07" db="EMBL/GenBank/DDBJ databases">
        <title>Taro Niue Genome Assembly and Annotation.</title>
        <authorList>
            <person name="Atibalentja N."/>
            <person name="Keating K."/>
            <person name="Fields C.J."/>
        </authorList>
    </citation>
    <scope>NUCLEOTIDE SEQUENCE</scope>
    <source>
        <strain evidence="2">Niue_2</strain>
        <tissue evidence="2">Leaf</tissue>
    </source>
</reference>
<name>A0A843XT73_COLES</name>
<accession>A0A843XT73</accession>
<evidence type="ECO:0000313" key="3">
    <source>
        <dbReference type="Proteomes" id="UP000652761"/>
    </source>
</evidence>
<protein>
    <submittedName>
        <fullName evidence="2">Uncharacterized protein</fullName>
    </submittedName>
</protein>
<sequence>MTADCTQMRGMQQTIQELTRAIMQATQRGGNRGGAGELHHNFRSLNPPRFSGSTDPDEAEHWLKETERNFCVRPRMNLTLKRTGMTKSEAMLYPPTVPELQEAAMDFDGKDFWRIM</sequence>
<gene>
    <name evidence="2" type="ORF">Taro_055405</name>
</gene>
<dbReference type="EMBL" id="NMUH01012733">
    <property type="protein sequence ID" value="MQM22353.1"/>
    <property type="molecule type" value="Genomic_DNA"/>
</dbReference>
<dbReference type="Proteomes" id="UP000652761">
    <property type="component" value="Unassembled WGS sequence"/>
</dbReference>
<proteinExistence type="predicted"/>
<keyword evidence="3" id="KW-1185">Reference proteome</keyword>
<feature type="region of interest" description="Disordered" evidence="1">
    <location>
        <begin position="28"/>
        <end position="59"/>
    </location>
</feature>
<organism evidence="2 3">
    <name type="scientific">Colocasia esculenta</name>
    <name type="common">Wild taro</name>
    <name type="synonym">Arum esculentum</name>
    <dbReference type="NCBI Taxonomy" id="4460"/>
    <lineage>
        <taxon>Eukaryota</taxon>
        <taxon>Viridiplantae</taxon>
        <taxon>Streptophyta</taxon>
        <taxon>Embryophyta</taxon>
        <taxon>Tracheophyta</taxon>
        <taxon>Spermatophyta</taxon>
        <taxon>Magnoliopsida</taxon>
        <taxon>Liliopsida</taxon>
        <taxon>Araceae</taxon>
        <taxon>Aroideae</taxon>
        <taxon>Colocasieae</taxon>
        <taxon>Colocasia</taxon>
    </lineage>
</organism>
<evidence type="ECO:0000256" key="1">
    <source>
        <dbReference type="SAM" id="MobiDB-lite"/>
    </source>
</evidence>
<evidence type="ECO:0000313" key="2">
    <source>
        <dbReference type="EMBL" id="MQM22353.1"/>
    </source>
</evidence>
<dbReference type="AlphaFoldDB" id="A0A843XT73"/>